<dbReference type="Proteomes" id="UP000003900">
    <property type="component" value="Unassembled WGS sequence"/>
</dbReference>
<proteinExistence type="predicted"/>
<feature type="domain" description="Transposase IS4-like" evidence="1">
    <location>
        <begin position="125"/>
        <end position="183"/>
    </location>
</feature>
<dbReference type="InterPro" id="IPR012337">
    <property type="entry name" value="RNaseH-like_sf"/>
</dbReference>
<reference evidence="2 3" key="1">
    <citation type="journal article" date="2012" name="J. Bacteriol.">
        <title>Genome Sequence of the Pattern-Forming Social Bacterium Paenibacillus dendritiformis C454 Chiral Morphotype.</title>
        <authorList>
            <person name="Sirota-Madi A."/>
            <person name="Olender T."/>
            <person name="Helman Y."/>
            <person name="Brainis I."/>
            <person name="Finkelshtein A."/>
            <person name="Roth D."/>
            <person name="Hagai E."/>
            <person name="Leshkowitz D."/>
            <person name="Brodsky L."/>
            <person name="Galatenko V."/>
            <person name="Nikolaev V."/>
            <person name="Gutnick D.L."/>
            <person name="Lancet D."/>
            <person name="Ben-Jacob E."/>
        </authorList>
    </citation>
    <scope>NUCLEOTIDE SEQUENCE [LARGE SCALE GENOMIC DNA]</scope>
    <source>
        <strain evidence="2 3">C454</strain>
    </source>
</reference>
<dbReference type="Pfam" id="PF01609">
    <property type="entry name" value="DDE_Tnp_1"/>
    <property type="match status" value="1"/>
</dbReference>
<evidence type="ECO:0000313" key="3">
    <source>
        <dbReference type="Proteomes" id="UP000003900"/>
    </source>
</evidence>
<dbReference type="STRING" id="1131935.PDENDC454_24398"/>
<dbReference type="GO" id="GO:0003677">
    <property type="term" value="F:DNA binding"/>
    <property type="evidence" value="ECO:0007669"/>
    <property type="project" value="InterPro"/>
</dbReference>
<organism evidence="2 3">
    <name type="scientific">Paenibacillus dendritiformis C454</name>
    <dbReference type="NCBI Taxonomy" id="1131935"/>
    <lineage>
        <taxon>Bacteria</taxon>
        <taxon>Bacillati</taxon>
        <taxon>Bacillota</taxon>
        <taxon>Bacilli</taxon>
        <taxon>Bacillales</taxon>
        <taxon>Paenibacillaceae</taxon>
        <taxon>Paenibacillus</taxon>
    </lineage>
</organism>
<dbReference type="GO" id="GO:0004803">
    <property type="term" value="F:transposase activity"/>
    <property type="evidence" value="ECO:0007669"/>
    <property type="project" value="InterPro"/>
</dbReference>
<dbReference type="InterPro" id="IPR002559">
    <property type="entry name" value="Transposase_11"/>
</dbReference>
<protein>
    <submittedName>
        <fullName evidence="2">Transposase (15)</fullName>
    </submittedName>
</protein>
<dbReference type="PANTHER" id="PTHR33258">
    <property type="entry name" value="TRANSPOSASE INSL FOR INSERTION SEQUENCE ELEMENT IS186A-RELATED"/>
    <property type="match status" value="1"/>
</dbReference>
<keyword evidence="3" id="KW-1185">Reference proteome</keyword>
<accession>H3SMV1</accession>
<evidence type="ECO:0000259" key="1">
    <source>
        <dbReference type="Pfam" id="PF01609"/>
    </source>
</evidence>
<dbReference type="SUPFAM" id="SSF53098">
    <property type="entry name" value="Ribonuclease H-like"/>
    <property type="match status" value="1"/>
</dbReference>
<sequence>MLGLESISPAKLCRKHNQVDPNLLQQVFERLAMQILSRHGCSIADRKALRTIDSTTVALCLRRYKWADFRKTKAGIKLDLRLAFADAHEVLPEKATITTAKKNDRTQMDDLIEDAGITYVLTAVTWTNRFDLSCDEISEMYRSRRAIETFFKWMKQHLKIKHFYGTSKQAVHNQVWRTLVAFCLLMLAKLDANVEHSLLQIQRWLKALI</sequence>
<dbReference type="AlphaFoldDB" id="H3SMV1"/>
<dbReference type="PANTHER" id="PTHR33258:SF1">
    <property type="entry name" value="TRANSPOSASE INSL FOR INSERTION SEQUENCE ELEMENT IS186A-RELATED"/>
    <property type="match status" value="1"/>
</dbReference>
<evidence type="ECO:0000313" key="2">
    <source>
        <dbReference type="EMBL" id="EHQ59586.1"/>
    </source>
</evidence>
<dbReference type="PATRIC" id="fig|1131935.3.peg.5076"/>
<comment type="caution">
    <text evidence="2">The sequence shown here is derived from an EMBL/GenBank/DDBJ whole genome shotgun (WGS) entry which is preliminary data.</text>
</comment>
<gene>
    <name evidence="2" type="ORF">PDENDC454_24398</name>
</gene>
<dbReference type="EMBL" id="AHKH01000114">
    <property type="protein sequence ID" value="EHQ59586.1"/>
    <property type="molecule type" value="Genomic_DNA"/>
</dbReference>
<dbReference type="GO" id="GO:0006313">
    <property type="term" value="P:DNA transposition"/>
    <property type="evidence" value="ECO:0007669"/>
    <property type="project" value="InterPro"/>
</dbReference>
<name>H3SMV1_9BACL</name>